<dbReference type="AlphaFoldDB" id="A0A4Y7Q642"/>
<dbReference type="GO" id="GO:0015109">
    <property type="term" value="F:chromate transmembrane transporter activity"/>
    <property type="evidence" value="ECO:0007669"/>
    <property type="project" value="InterPro"/>
</dbReference>
<organism evidence="8 9">
    <name type="scientific">Rickenella mellea</name>
    <dbReference type="NCBI Taxonomy" id="50990"/>
    <lineage>
        <taxon>Eukaryota</taxon>
        <taxon>Fungi</taxon>
        <taxon>Dikarya</taxon>
        <taxon>Basidiomycota</taxon>
        <taxon>Agaricomycotina</taxon>
        <taxon>Agaricomycetes</taxon>
        <taxon>Hymenochaetales</taxon>
        <taxon>Rickenellaceae</taxon>
        <taxon>Rickenella</taxon>
    </lineage>
</organism>
<feature type="transmembrane region" description="Helical" evidence="7">
    <location>
        <begin position="474"/>
        <end position="507"/>
    </location>
</feature>
<evidence type="ECO:0000313" key="8">
    <source>
        <dbReference type="EMBL" id="TDL22895.1"/>
    </source>
</evidence>
<feature type="transmembrane region" description="Helical" evidence="7">
    <location>
        <begin position="91"/>
        <end position="116"/>
    </location>
</feature>
<feature type="transmembrane region" description="Helical" evidence="7">
    <location>
        <begin position="362"/>
        <end position="385"/>
    </location>
</feature>
<feature type="transmembrane region" description="Helical" evidence="7">
    <location>
        <begin position="176"/>
        <end position="197"/>
    </location>
</feature>
<evidence type="ECO:0000256" key="6">
    <source>
        <dbReference type="ARBA" id="ARBA00023136"/>
    </source>
</evidence>
<evidence type="ECO:0000256" key="4">
    <source>
        <dbReference type="ARBA" id="ARBA00022692"/>
    </source>
</evidence>
<gene>
    <name evidence="8" type="ORF">BD410DRAFT_787705</name>
</gene>
<dbReference type="Pfam" id="PF02417">
    <property type="entry name" value="Chromate_transp"/>
    <property type="match status" value="2"/>
</dbReference>
<dbReference type="PANTHER" id="PTHR33567">
    <property type="entry name" value="CHROMATE ION TRANSPORTER (EUROFUNG)"/>
    <property type="match status" value="1"/>
</dbReference>
<protein>
    <submittedName>
        <fullName evidence="8">Chromate transporter</fullName>
    </submittedName>
</protein>
<comment type="subcellular location">
    <subcellularLocation>
        <location evidence="1">Cell membrane</location>
        <topology evidence="1">Multi-pass membrane protein</topology>
    </subcellularLocation>
</comment>
<comment type="similarity">
    <text evidence="2">Belongs to the chromate ion transporter (CHR) (TC 2.A.51) family.</text>
</comment>
<dbReference type="EMBL" id="ML170172">
    <property type="protein sequence ID" value="TDL22895.1"/>
    <property type="molecule type" value="Genomic_DNA"/>
</dbReference>
<keyword evidence="6 7" id="KW-0472">Membrane</keyword>
<dbReference type="STRING" id="50990.A0A4Y7Q642"/>
<dbReference type="GO" id="GO:0005886">
    <property type="term" value="C:plasma membrane"/>
    <property type="evidence" value="ECO:0007669"/>
    <property type="project" value="UniProtKB-SubCell"/>
</dbReference>
<proteinExistence type="inferred from homology"/>
<keyword evidence="3" id="KW-1003">Cell membrane</keyword>
<sequence>MPSSLDETPRPPSQNLSLGKRIQGVLVRTWDLGFTAFGGPPVHFHIFHKRFVEKHKWIDEQTYQELFAVCQALPGPASTKMGFCISLTHAGFIPACISFALWCLPGAIGMFALALGVSRIGETLPKPVYALLSGLNSATVGIIAVAAVGLSEKAITDHLTRIIVIATGAAGLCYNALWYFPLLMVLGGIATLAWDVWGGRRLASTMRSKVNRLIKRARRQTESARAESWNEMDTIEPVTMEAGLPLPADNKGSEVNLTQRGNATTEPSGSGQSMHHSDITPVTTISSHPISATIGVAIVVLFFASFITIMVIRGTLHRAPVEFKIFSNLFLAGTIIFGGGPVVIPLLRQYIVAEGWVSSRDFLLGLALIQAFPGPNFNFAVFLGALAASATHGTPKIVTAILGFVGIFLPGIALATGFSALWLRLRRFRSVTALLRGVNAGAVGLVWTAVYRLWEAGYLRADNANGESLGLEPWWVVVAAVAFSGNRWFGIPPAFSIGLGGLMGLLWSYAVQ</sequence>
<evidence type="ECO:0000313" key="9">
    <source>
        <dbReference type="Proteomes" id="UP000294933"/>
    </source>
</evidence>
<dbReference type="VEuPathDB" id="FungiDB:BD410DRAFT_787705"/>
<feature type="transmembrane region" description="Helical" evidence="7">
    <location>
        <begin position="325"/>
        <end position="350"/>
    </location>
</feature>
<keyword evidence="4 7" id="KW-0812">Transmembrane</keyword>
<reference evidence="8 9" key="1">
    <citation type="submission" date="2018-06" db="EMBL/GenBank/DDBJ databases">
        <title>A transcriptomic atlas of mushroom development highlights an independent origin of complex multicellularity.</title>
        <authorList>
            <consortium name="DOE Joint Genome Institute"/>
            <person name="Krizsan K."/>
            <person name="Almasi E."/>
            <person name="Merenyi Z."/>
            <person name="Sahu N."/>
            <person name="Viragh M."/>
            <person name="Koszo T."/>
            <person name="Mondo S."/>
            <person name="Kiss B."/>
            <person name="Balint B."/>
            <person name="Kues U."/>
            <person name="Barry K."/>
            <person name="Hegedus J.C."/>
            <person name="Henrissat B."/>
            <person name="Johnson J."/>
            <person name="Lipzen A."/>
            <person name="Ohm R."/>
            <person name="Nagy I."/>
            <person name="Pangilinan J."/>
            <person name="Yan J."/>
            <person name="Xiong Y."/>
            <person name="Grigoriev I.V."/>
            <person name="Hibbett D.S."/>
            <person name="Nagy L.G."/>
        </authorList>
    </citation>
    <scope>NUCLEOTIDE SEQUENCE [LARGE SCALE GENOMIC DNA]</scope>
    <source>
        <strain evidence="8 9">SZMC22713</strain>
    </source>
</reference>
<feature type="transmembrane region" description="Helical" evidence="7">
    <location>
        <begin position="397"/>
        <end position="421"/>
    </location>
</feature>
<evidence type="ECO:0000256" key="5">
    <source>
        <dbReference type="ARBA" id="ARBA00022989"/>
    </source>
</evidence>
<dbReference type="PANTHER" id="PTHR33567:SF3">
    <property type="entry name" value="CHROMATE ION TRANSPORTER (EUROFUNG)"/>
    <property type="match status" value="1"/>
</dbReference>
<dbReference type="Proteomes" id="UP000294933">
    <property type="component" value="Unassembled WGS sequence"/>
</dbReference>
<evidence type="ECO:0000256" key="2">
    <source>
        <dbReference type="ARBA" id="ARBA00005262"/>
    </source>
</evidence>
<evidence type="ECO:0000256" key="7">
    <source>
        <dbReference type="SAM" id="Phobius"/>
    </source>
</evidence>
<evidence type="ECO:0000256" key="1">
    <source>
        <dbReference type="ARBA" id="ARBA00004651"/>
    </source>
</evidence>
<keyword evidence="5 7" id="KW-1133">Transmembrane helix</keyword>
<accession>A0A4Y7Q642</accession>
<feature type="transmembrane region" description="Helical" evidence="7">
    <location>
        <begin position="294"/>
        <end position="313"/>
    </location>
</feature>
<feature type="transmembrane region" description="Helical" evidence="7">
    <location>
        <begin position="128"/>
        <end position="150"/>
    </location>
</feature>
<keyword evidence="9" id="KW-1185">Reference proteome</keyword>
<evidence type="ECO:0000256" key="3">
    <source>
        <dbReference type="ARBA" id="ARBA00022475"/>
    </source>
</evidence>
<dbReference type="InterPro" id="IPR003370">
    <property type="entry name" value="Chromate_transpt"/>
</dbReference>
<dbReference type="OrthoDB" id="2160638at2759"/>
<name>A0A4Y7Q642_9AGAM</name>